<feature type="DNA-binding region" description="H-T-H motif" evidence="4">
    <location>
        <begin position="33"/>
        <end position="52"/>
    </location>
</feature>
<dbReference type="EMBL" id="SLVX01000027">
    <property type="protein sequence ID" value="TCN35656.1"/>
    <property type="molecule type" value="Genomic_DNA"/>
</dbReference>
<evidence type="ECO:0000259" key="5">
    <source>
        <dbReference type="PROSITE" id="PS50977"/>
    </source>
</evidence>
<evidence type="ECO:0000256" key="1">
    <source>
        <dbReference type="ARBA" id="ARBA00023015"/>
    </source>
</evidence>
<evidence type="ECO:0000256" key="2">
    <source>
        <dbReference type="ARBA" id="ARBA00023125"/>
    </source>
</evidence>
<dbReference type="AlphaFoldDB" id="A0A4R2C5Z4"/>
<dbReference type="PANTHER" id="PTHR30055:SF234">
    <property type="entry name" value="HTH-TYPE TRANSCRIPTIONAL REGULATOR BETI"/>
    <property type="match status" value="1"/>
</dbReference>
<evidence type="ECO:0000256" key="3">
    <source>
        <dbReference type="ARBA" id="ARBA00023163"/>
    </source>
</evidence>
<keyword evidence="3" id="KW-0804">Transcription</keyword>
<protein>
    <submittedName>
        <fullName evidence="6">TetR family transcriptional regulator</fullName>
    </submittedName>
</protein>
<evidence type="ECO:0000256" key="4">
    <source>
        <dbReference type="PROSITE-ProRule" id="PRU00335"/>
    </source>
</evidence>
<proteinExistence type="predicted"/>
<dbReference type="PROSITE" id="PS50977">
    <property type="entry name" value="HTH_TETR_2"/>
    <property type="match status" value="1"/>
</dbReference>
<dbReference type="Proteomes" id="UP000295351">
    <property type="component" value="Unassembled WGS sequence"/>
</dbReference>
<dbReference type="Gene3D" id="1.10.357.10">
    <property type="entry name" value="Tetracycline Repressor, domain 2"/>
    <property type="match status" value="1"/>
</dbReference>
<dbReference type="RefSeq" id="WP_133036543.1">
    <property type="nucleotide sequence ID" value="NZ_JBHMAM010000029.1"/>
</dbReference>
<evidence type="ECO:0000313" key="7">
    <source>
        <dbReference type="Proteomes" id="UP000295351"/>
    </source>
</evidence>
<dbReference type="SUPFAM" id="SSF46689">
    <property type="entry name" value="Homeodomain-like"/>
    <property type="match status" value="1"/>
</dbReference>
<accession>A0A4R2C5Z4</accession>
<dbReference type="InterPro" id="IPR009057">
    <property type="entry name" value="Homeodomain-like_sf"/>
</dbReference>
<gene>
    <name evidence="6" type="ORF">EV665_12731</name>
</gene>
<dbReference type="GO" id="GO:0003700">
    <property type="term" value="F:DNA-binding transcription factor activity"/>
    <property type="evidence" value="ECO:0007669"/>
    <property type="project" value="TreeGrafter"/>
</dbReference>
<keyword evidence="1" id="KW-0805">Transcription regulation</keyword>
<dbReference type="InterPro" id="IPR050109">
    <property type="entry name" value="HTH-type_TetR-like_transc_reg"/>
</dbReference>
<dbReference type="Pfam" id="PF00440">
    <property type="entry name" value="TetR_N"/>
    <property type="match status" value="1"/>
</dbReference>
<dbReference type="InterPro" id="IPR001647">
    <property type="entry name" value="HTH_TetR"/>
</dbReference>
<keyword evidence="2 4" id="KW-0238">DNA-binding</keyword>
<dbReference type="Pfam" id="PF17937">
    <property type="entry name" value="TetR_C_28"/>
    <property type="match status" value="1"/>
</dbReference>
<dbReference type="GO" id="GO:0000976">
    <property type="term" value="F:transcription cis-regulatory region binding"/>
    <property type="evidence" value="ECO:0007669"/>
    <property type="project" value="TreeGrafter"/>
</dbReference>
<sequence>MTTGGMTPGFTRQWYSPQAAEALITETGGLHFTMDLVAARAGISKGGLTYSYPTKDALIEDMLRRELQRFVSLRESETKGNAPHDRLAAHIRVSAEQKAVYLTRAAHLMAALSSHPVHRKQVQAFYREAFELADPATEEGRRARKAFLSIEGLFLLRGLGLMQVSDQEWDDVFADALAGLKQATTHLAR</sequence>
<evidence type="ECO:0000313" key="6">
    <source>
        <dbReference type="EMBL" id="TCN35656.1"/>
    </source>
</evidence>
<name>A0A4R2C5Z4_SHIGR</name>
<dbReference type="InterPro" id="IPR041479">
    <property type="entry name" value="TetR_CgmR_C"/>
</dbReference>
<dbReference type="PANTHER" id="PTHR30055">
    <property type="entry name" value="HTH-TYPE TRANSCRIPTIONAL REGULATOR RUTR"/>
    <property type="match status" value="1"/>
</dbReference>
<keyword evidence="7" id="KW-1185">Reference proteome</keyword>
<feature type="domain" description="HTH tetR-type" evidence="5">
    <location>
        <begin position="10"/>
        <end position="70"/>
    </location>
</feature>
<comment type="caution">
    <text evidence="6">The sequence shown here is derived from an EMBL/GenBank/DDBJ whole genome shotgun (WGS) entry which is preliminary data.</text>
</comment>
<organism evidence="6 7">
    <name type="scientific">Shinella granuli</name>
    <dbReference type="NCBI Taxonomy" id="323621"/>
    <lineage>
        <taxon>Bacteria</taxon>
        <taxon>Pseudomonadati</taxon>
        <taxon>Pseudomonadota</taxon>
        <taxon>Alphaproteobacteria</taxon>
        <taxon>Hyphomicrobiales</taxon>
        <taxon>Rhizobiaceae</taxon>
        <taxon>Shinella</taxon>
    </lineage>
</organism>
<reference evidence="6 7" key="1">
    <citation type="submission" date="2019-03" db="EMBL/GenBank/DDBJ databases">
        <title>Genomic Encyclopedia of Type Strains, Phase IV (KMG-IV): sequencing the most valuable type-strain genomes for metagenomic binning, comparative biology and taxonomic classification.</title>
        <authorList>
            <person name="Goeker M."/>
        </authorList>
    </citation>
    <scope>NUCLEOTIDE SEQUENCE [LARGE SCALE GENOMIC DNA]</scope>
    <source>
        <strain evidence="6 7">DSM 18401</strain>
    </source>
</reference>